<evidence type="ECO:0000256" key="7">
    <source>
        <dbReference type="ARBA" id="ARBA00023004"/>
    </source>
</evidence>
<name>A0ABQ4QZE7_9HYPH</name>
<sequence>MPSSRDVAGADRWTRVCRLDEVEARAVVPVRVRGRHLVLVRDGDWVVAAERACPHEGADLARGRCADGRLLCPHHRASFDLRDGRVSAGWATRPLCLYPVEIRDAEIFVDASGLVRS</sequence>
<evidence type="ECO:0000256" key="8">
    <source>
        <dbReference type="ARBA" id="ARBA00023014"/>
    </source>
</evidence>
<evidence type="ECO:0000256" key="9">
    <source>
        <dbReference type="ARBA" id="ARBA00023136"/>
    </source>
</evidence>
<feature type="domain" description="Rieske" evidence="10">
    <location>
        <begin position="13"/>
        <end position="109"/>
    </location>
</feature>
<keyword evidence="4" id="KW-0479">Metal-binding</keyword>
<dbReference type="SUPFAM" id="SSF50022">
    <property type="entry name" value="ISP domain"/>
    <property type="match status" value="1"/>
</dbReference>
<accession>A0ABQ4QZE7</accession>
<dbReference type="Proteomes" id="UP001055167">
    <property type="component" value="Unassembled WGS sequence"/>
</dbReference>
<keyword evidence="12" id="KW-1185">Reference proteome</keyword>
<dbReference type="Gene3D" id="2.102.10.10">
    <property type="entry name" value="Rieske [2Fe-2S] iron-sulphur domain"/>
    <property type="match status" value="1"/>
</dbReference>
<evidence type="ECO:0000256" key="1">
    <source>
        <dbReference type="ARBA" id="ARBA00004370"/>
    </source>
</evidence>
<keyword evidence="5" id="KW-1133">Transmembrane helix</keyword>
<dbReference type="Pfam" id="PF00355">
    <property type="entry name" value="Rieske"/>
    <property type="match status" value="1"/>
</dbReference>
<comment type="caution">
    <text evidence="11">The sequence shown here is derived from an EMBL/GenBank/DDBJ whole genome shotgun (WGS) entry which is preliminary data.</text>
</comment>
<dbReference type="RefSeq" id="WP_128562612.1">
    <property type="nucleotide sequence ID" value="NZ_BPQH01000010.1"/>
</dbReference>
<evidence type="ECO:0000313" key="11">
    <source>
        <dbReference type="EMBL" id="GJD50790.1"/>
    </source>
</evidence>
<evidence type="ECO:0000256" key="6">
    <source>
        <dbReference type="ARBA" id="ARBA00023002"/>
    </source>
</evidence>
<dbReference type="CDD" id="cd03467">
    <property type="entry name" value="Rieske"/>
    <property type="match status" value="1"/>
</dbReference>
<comment type="subcellular location">
    <subcellularLocation>
        <location evidence="1">Membrane</location>
    </subcellularLocation>
</comment>
<dbReference type="InterPro" id="IPR050584">
    <property type="entry name" value="Cholesterol_7-desaturase"/>
</dbReference>
<dbReference type="EMBL" id="BPQH01000010">
    <property type="protein sequence ID" value="GJD50790.1"/>
    <property type="molecule type" value="Genomic_DNA"/>
</dbReference>
<evidence type="ECO:0000256" key="2">
    <source>
        <dbReference type="ARBA" id="ARBA00022692"/>
    </source>
</evidence>
<evidence type="ECO:0000313" key="12">
    <source>
        <dbReference type="Proteomes" id="UP001055167"/>
    </source>
</evidence>
<dbReference type="InterPro" id="IPR036922">
    <property type="entry name" value="Rieske_2Fe-2S_sf"/>
</dbReference>
<keyword evidence="7" id="KW-0408">Iron</keyword>
<gene>
    <name evidence="11" type="primary">carAc</name>
    <name evidence="11" type="ORF">OPKNFCMD_3536</name>
</gene>
<dbReference type="PANTHER" id="PTHR21266">
    <property type="entry name" value="IRON-SULFUR DOMAIN CONTAINING PROTEIN"/>
    <property type="match status" value="1"/>
</dbReference>
<organism evidence="11 12">
    <name type="scientific">Methylobacterium crusticola</name>
    <dbReference type="NCBI Taxonomy" id="1697972"/>
    <lineage>
        <taxon>Bacteria</taxon>
        <taxon>Pseudomonadati</taxon>
        <taxon>Pseudomonadota</taxon>
        <taxon>Alphaproteobacteria</taxon>
        <taxon>Hyphomicrobiales</taxon>
        <taxon>Methylobacteriaceae</taxon>
        <taxon>Methylobacterium</taxon>
    </lineage>
</organism>
<evidence type="ECO:0000259" key="10">
    <source>
        <dbReference type="PROSITE" id="PS51296"/>
    </source>
</evidence>
<evidence type="ECO:0000256" key="3">
    <source>
        <dbReference type="ARBA" id="ARBA00022714"/>
    </source>
</evidence>
<keyword evidence="6" id="KW-0560">Oxidoreductase</keyword>
<keyword evidence="3" id="KW-0001">2Fe-2S</keyword>
<protein>
    <submittedName>
        <fullName evidence="11">Ferredoxin CarAc</fullName>
    </submittedName>
</protein>
<proteinExistence type="predicted"/>
<evidence type="ECO:0000256" key="5">
    <source>
        <dbReference type="ARBA" id="ARBA00022989"/>
    </source>
</evidence>
<dbReference type="PANTHER" id="PTHR21266:SF32">
    <property type="entry name" value="CHOLESTEROL 7-DESATURASE NVD"/>
    <property type="match status" value="1"/>
</dbReference>
<keyword evidence="9" id="KW-0472">Membrane</keyword>
<reference evidence="11" key="1">
    <citation type="journal article" date="2021" name="Front. Microbiol.">
        <title>Comprehensive Comparative Genomics and Phenotyping of Methylobacterium Species.</title>
        <authorList>
            <person name="Alessa O."/>
            <person name="Ogura Y."/>
            <person name="Fujitani Y."/>
            <person name="Takami H."/>
            <person name="Hayashi T."/>
            <person name="Sahin N."/>
            <person name="Tani A."/>
        </authorList>
    </citation>
    <scope>NUCLEOTIDE SEQUENCE</scope>
    <source>
        <strain evidence="11">KCTC 52305</strain>
    </source>
</reference>
<keyword evidence="2" id="KW-0812">Transmembrane</keyword>
<dbReference type="InterPro" id="IPR017941">
    <property type="entry name" value="Rieske_2Fe-2S"/>
</dbReference>
<evidence type="ECO:0000256" key="4">
    <source>
        <dbReference type="ARBA" id="ARBA00022723"/>
    </source>
</evidence>
<reference evidence="11" key="2">
    <citation type="submission" date="2021-08" db="EMBL/GenBank/DDBJ databases">
        <authorList>
            <person name="Tani A."/>
            <person name="Ola A."/>
            <person name="Ogura Y."/>
            <person name="Katsura K."/>
            <person name="Hayashi T."/>
        </authorList>
    </citation>
    <scope>NUCLEOTIDE SEQUENCE</scope>
    <source>
        <strain evidence="11">KCTC 52305</strain>
    </source>
</reference>
<keyword evidence="8" id="KW-0411">Iron-sulfur</keyword>
<dbReference type="PROSITE" id="PS51296">
    <property type="entry name" value="RIESKE"/>
    <property type="match status" value="1"/>
</dbReference>